<feature type="region of interest" description="Disordered" evidence="1">
    <location>
        <begin position="97"/>
        <end position="134"/>
    </location>
</feature>
<reference evidence="2" key="1">
    <citation type="submission" date="2018-05" db="EMBL/GenBank/DDBJ databases">
        <title>Draft genome of Mucuna pruriens seed.</title>
        <authorList>
            <person name="Nnadi N.E."/>
            <person name="Vos R."/>
            <person name="Hasami M.H."/>
            <person name="Devisetty U.K."/>
            <person name="Aguiy J.C."/>
        </authorList>
    </citation>
    <scope>NUCLEOTIDE SEQUENCE [LARGE SCALE GENOMIC DNA]</scope>
    <source>
        <strain evidence="2">JCA_2017</strain>
    </source>
</reference>
<organism evidence="2 3">
    <name type="scientific">Mucuna pruriens</name>
    <name type="common">Velvet bean</name>
    <name type="synonym">Dolichos pruriens</name>
    <dbReference type="NCBI Taxonomy" id="157652"/>
    <lineage>
        <taxon>Eukaryota</taxon>
        <taxon>Viridiplantae</taxon>
        <taxon>Streptophyta</taxon>
        <taxon>Embryophyta</taxon>
        <taxon>Tracheophyta</taxon>
        <taxon>Spermatophyta</taxon>
        <taxon>Magnoliopsida</taxon>
        <taxon>eudicotyledons</taxon>
        <taxon>Gunneridae</taxon>
        <taxon>Pentapetalae</taxon>
        <taxon>rosids</taxon>
        <taxon>fabids</taxon>
        <taxon>Fabales</taxon>
        <taxon>Fabaceae</taxon>
        <taxon>Papilionoideae</taxon>
        <taxon>50 kb inversion clade</taxon>
        <taxon>NPAAA clade</taxon>
        <taxon>indigoferoid/millettioid clade</taxon>
        <taxon>Phaseoleae</taxon>
        <taxon>Mucuna</taxon>
    </lineage>
</organism>
<feature type="non-terminal residue" evidence="2">
    <location>
        <position position="1"/>
    </location>
</feature>
<evidence type="ECO:0000313" key="2">
    <source>
        <dbReference type="EMBL" id="RDX62977.1"/>
    </source>
</evidence>
<gene>
    <name evidence="2" type="ORF">CR513_58639</name>
</gene>
<evidence type="ECO:0000313" key="3">
    <source>
        <dbReference type="Proteomes" id="UP000257109"/>
    </source>
</evidence>
<name>A0A371EAD9_MUCPR</name>
<accession>A0A371EAD9</accession>
<keyword evidence="3" id="KW-1185">Reference proteome</keyword>
<proteinExistence type="predicted"/>
<dbReference type="OrthoDB" id="695705at2759"/>
<protein>
    <submittedName>
        <fullName evidence="2">Uncharacterized protein</fullName>
    </submittedName>
</protein>
<dbReference type="Proteomes" id="UP000257109">
    <property type="component" value="Unassembled WGS sequence"/>
</dbReference>
<sequence length="134" mass="15587">MDNGEGESDISSDNEMSPLEDCSDVDVGKLVDRVVHITRRVLSIHPKEDDDVEQREHIFHTRCHINDKSGYNQSRMKESDEWKTSFKTKYVDEFDLRTNPFEEGGNDRDQTNKAKDPLYDTEGPMTRSKTKMMK</sequence>
<comment type="caution">
    <text evidence="2">The sequence shown here is derived from an EMBL/GenBank/DDBJ whole genome shotgun (WGS) entry which is preliminary data.</text>
</comment>
<dbReference type="EMBL" id="QJKJ01015156">
    <property type="protein sequence ID" value="RDX62977.1"/>
    <property type="molecule type" value="Genomic_DNA"/>
</dbReference>
<feature type="region of interest" description="Disordered" evidence="1">
    <location>
        <begin position="1"/>
        <end position="25"/>
    </location>
</feature>
<dbReference type="AlphaFoldDB" id="A0A371EAD9"/>
<evidence type="ECO:0000256" key="1">
    <source>
        <dbReference type="SAM" id="MobiDB-lite"/>
    </source>
</evidence>
<feature type="compositionally biased region" description="Basic and acidic residues" evidence="1">
    <location>
        <begin position="105"/>
        <end position="118"/>
    </location>
</feature>
<feature type="compositionally biased region" description="Acidic residues" evidence="1">
    <location>
        <begin position="1"/>
        <end position="12"/>
    </location>
</feature>